<sequence length="427" mass="47339">MSTIYALSTVAGKSAVAIIRITGPRSKSILQTLSRSRFPIVDHQAQLRSLKHPRTNEMLDRALCFFAAGPRTFTGEDTCELHLHGSRAVINAVLEAIPDCGHETRHALPGEFSKRAFLNGKMDLTQAEGLADLINAETDEQRKSAFRQADGSLTRIYDAWRTDLLKMRTTLEAVIDFGEDNEDVEDIVASKVITQVEVLKLEIQRHLESSLKGELIRNGIRVTIFGPPNAGKSSLLNILAQKDASIVSYEAGTTRDIVESFMDIGGYPIIMSDTAGLRSGAAVGHIEQEGIKRARRRIQDADIRLCVISKNEPMNPALVAELKPFIQEQSDQEKIIIFLNKSDLDQESQMSREDVSRSLGIDLDCIHEISCIKPTGIARMKSALLGKLKVLTRTYDGGHDQVYVGTNPRHRAQLRECLSHLGLFLNE</sequence>
<keyword evidence="11" id="KW-1185">Reference proteome</keyword>
<dbReference type="CDD" id="cd04164">
    <property type="entry name" value="trmE"/>
    <property type="match status" value="1"/>
</dbReference>
<dbReference type="OrthoDB" id="188276at2759"/>
<dbReference type="HAMAP" id="MF_00379">
    <property type="entry name" value="GTPase_MnmE"/>
    <property type="match status" value="1"/>
</dbReference>
<dbReference type="InterPro" id="IPR025867">
    <property type="entry name" value="MnmE_helical"/>
</dbReference>
<dbReference type="eggNOG" id="KOG1191">
    <property type="taxonomic scope" value="Eukaryota"/>
</dbReference>
<dbReference type="GO" id="GO:0003924">
    <property type="term" value="F:GTPase activity"/>
    <property type="evidence" value="ECO:0007669"/>
    <property type="project" value="InterPro"/>
</dbReference>
<dbReference type="Proteomes" id="UP000013776">
    <property type="component" value="Unassembled WGS sequence"/>
</dbReference>
<evidence type="ECO:0000313" key="11">
    <source>
        <dbReference type="Proteomes" id="UP000013776"/>
    </source>
</evidence>
<evidence type="ECO:0000259" key="7">
    <source>
        <dbReference type="Pfam" id="PF01926"/>
    </source>
</evidence>
<dbReference type="Gene3D" id="1.20.120.430">
    <property type="entry name" value="tRNA modification GTPase MnmE domain 2"/>
    <property type="match status" value="1"/>
</dbReference>
<evidence type="ECO:0000256" key="6">
    <source>
        <dbReference type="RuleBase" id="RU003313"/>
    </source>
</evidence>
<dbReference type="InterPro" id="IPR004520">
    <property type="entry name" value="GTPase_MnmE"/>
</dbReference>
<keyword evidence="3 6" id="KW-0819">tRNA processing</keyword>
<dbReference type="NCBIfam" id="TIGR00231">
    <property type="entry name" value="small_GTP"/>
    <property type="match status" value="1"/>
</dbReference>
<dbReference type="Pfam" id="PF12631">
    <property type="entry name" value="MnmE_helical"/>
    <property type="match status" value="1"/>
</dbReference>
<protein>
    <recommendedName>
        <fullName evidence="12">tRNA modification GTPase TrmE</fullName>
    </recommendedName>
</protein>
<dbReference type="CDD" id="cd14858">
    <property type="entry name" value="TrmE_N"/>
    <property type="match status" value="1"/>
</dbReference>
<proteinExistence type="inferred from homology"/>
<dbReference type="Gene3D" id="3.40.50.300">
    <property type="entry name" value="P-loop containing nucleotide triphosphate hydrolases"/>
    <property type="match status" value="1"/>
</dbReference>
<evidence type="ECO:0000259" key="8">
    <source>
        <dbReference type="Pfam" id="PF10396"/>
    </source>
</evidence>
<evidence type="ECO:0000256" key="4">
    <source>
        <dbReference type="ARBA" id="ARBA00022741"/>
    </source>
</evidence>
<comment type="subcellular location">
    <subcellularLocation>
        <location evidence="1">Mitochondrion</location>
    </subcellularLocation>
</comment>
<keyword evidence="5 6" id="KW-0342">GTP-binding</keyword>
<dbReference type="GO" id="GO:0002098">
    <property type="term" value="P:tRNA wobble uridine modification"/>
    <property type="evidence" value="ECO:0007669"/>
    <property type="project" value="TreeGrafter"/>
</dbReference>
<dbReference type="InterPro" id="IPR027266">
    <property type="entry name" value="TrmE/GcvT-like"/>
</dbReference>
<dbReference type="GO" id="GO:0005525">
    <property type="term" value="F:GTP binding"/>
    <property type="evidence" value="ECO:0007669"/>
    <property type="project" value="UniProtKB-KW"/>
</dbReference>
<reference evidence="10 11" key="1">
    <citation type="journal article" date="2013" name="MBio">
        <title>Genome sequencing of the plant pathogen Taphrina deformans, the causal agent of peach leaf curl.</title>
        <authorList>
            <person name="Cisse O.H."/>
            <person name="Almeida J.M.G.C.F."/>
            <person name="Fonseca A."/>
            <person name="Kumar A.A."/>
            <person name="Salojaervi J."/>
            <person name="Overmyer K."/>
            <person name="Hauser P.M."/>
            <person name="Pagni M."/>
        </authorList>
    </citation>
    <scope>NUCLEOTIDE SEQUENCE [LARGE SCALE GENOMIC DNA]</scope>
    <source>
        <strain evidence="11">PYCC 5710 / ATCC 11124 / CBS 356.35 / IMI 108563 / JCM 9778 / NBRC 8474</strain>
    </source>
</reference>
<feature type="domain" description="GTP-binding protein TrmE N-terminal" evidence="8">
    <location>
        <begin position="3"/>
        <end position="121"/>
    </location>
</feature>
<dbReference type="InterPro" id="IPR031168">
    <property type="entry name" value="G_TrmE"/>
</dbReference>
<dbReference type="EMBL" id="CAHR02000271">
    <property type="protein sequence ID" value="CCG84607.1"/>
    <property type="molecule type" value="Genomic_DNA"/>
</dbReference>
<dbReference type="PRINTS" id="PR00326">
    <property type="entry name" value="GTP1OBG"/>
</dbReference>
<feature type="non-terminal residue" evidence="10">
    <location>
        <position position="427"/>
    </location>
</feature>
<evidence type="ECO:0000256" key="3">
    <source>
        <dbReference type="ARBA" id="ARBA00022694"/>
    </source>
</evidence>
<evidence type="ECO:0000259" key="9">
    <source>
        <dbReference type="Pfam" id="PF12631"/>
    </source>
</evidence>
<accession>R4XG15</accession>
<gene>
    <name evidence="10" type="ORF">TAPDE_005095</name>
</gene>
<dbReference type="InterPro" id="IPR027417">
    <property type="entry name" value="P-loop_NTPase"/>
</dbReference>
<dbReference type="Pfam" id="PF01926">
    <property type="entry name" value="MMR_HSR1"/>
    <property type="match status" value="1"/>
</dbReference>
<evidence type="ECO:0000313" key="10">
    <source>
        <dbReference type="EMBL" id="CCG84607.1"/>
    </source>
</evidence>
<comment type="similarity">
    <text evidence="2 6">Belongs to the TRAFAC class TrmE-Era-EngA-EngB-Septin-like GTPase superfamily. TrmE GTPase family.</text>
</comment>
<evidence type="ECO:0008006" key="12">
    <source>
        <dbReference type="Google" id="ProtNLM"/>
    </source>
</evidence>
<dbReference type="NCBIfam" id="NF003661">
    <property type="entry name" value="PRK05291.1-3"/>
    <property type="match status" value="1"/>
</dbReference>
<dbReference type="AlphaFoldDB" id="R4XG15"/>
<dbReference type="InterPro" id="IPR027368">
    <property type="entry name" value="MnmE_dom2"/>
</dbReference>
<dbReference type="STRING" id="1097556.R4XG15"/>
<dbReference type="NCBIfam" id="TIGR00450">
    <property type="entry name" value="mnmE_trmE_thdF"/>
    <property type="match status" value="1"/>
</dbReference>
<feature type="domain" description="MnmE helical" evidence="9">
    <location>
        <begin position="124"/>
        <end position="422"/>
    </location>
</feature>
<dbReference type="PANTHER" id="PTHR42714:SF2">
    <property type="entry name" value="TRNA MODIFICATION GTPASE GTPBP3, MITOCHONDRIAL"/>
    <property type="match status" value="1"/>
</dbReference>
<dbReference type="PANTHER" id="PTHR42714">
    <property type="entry name" value="TRNA MODIFICATION GTPASE GTPBP3"/>
    <property type="match status" value="1"/>
</dbReference>
<dbReference type="InterPro" id="IPR018948">
    <property type="entry name" value="GTP-bd_TrmE_N"/>
</dbReference>
<dbReference type="GO" id="GO:0005739">
    <property type="term" value="C:mitochondrion"/>
    <property type="evidence" value="ECO:0007669"/>
    <property type="project" value="UniProtKB-SubCell"/>
</dbReference>
<organism evidence="10 11">
    <name type="scientific">Taphrina deformans (strain PYCC 5710 / ATCC 11124 / CBS 356.35 / IMI 108563 / JCM 9778 / NBRC 8474)</name>
    <name type="common">Peach leaf curl fungus</name>
    <name type="synonym">Lalaria deformans</name>
    <dbReference type="NCBI Taxonomy" id="1097556"/>
    <lineage>
        <taxon>Eukaryota</taxon>
        <taxon>Fungi</taxon>
        <taxon>Dikarya</taxon>
        <taxon>Ascomycota</taxon>
        <taxon>Taphrinomycotina</taxon>
        <taxon>Taphrinomycetes</taxon>
        <taxon>Taphrinales</taxon>
        <taxon>Taphrinaceae</taxon>
        <taxon>Taphrina</taxon>
    </lineage>
</organism>
<dbReference type="Gene3D" id="3.30.1360.120">
    <property type="entry name" value="Probable tRNA modification gtpase trme, domain 1"/>
    <property type="match status" value="1"/>
</dbReference>
<dbReference type="SUPFAM" id="SSF52540">
    <property type="entry name" value="P-loop containing nucleoside triphosphate hydrolases"/>
    <property type="match status" value="1"/>
</dbReference>
<keyword evidence="4 6" id="KW-0547">Nucleotide-binding</keyword>
<dbReference type="VEuPathDB" id="FungiDB:TAPDE_005095"/>
<evidence type="ECO:0000256" key="5">
    <source>
        <dbReference type="ARBA" id="ARBA00023134"/>
    </source>
</evidence>
<dbReference type="Pfam" id="PF10396">
    <property type="entry name" value="TrmE_N"/>
    <property type="match status" value="1"/>
</dbReference>
<feature type="domain" description="G" evidence="7">
    <location>
        <begin position="221"/>
        <end position="341"/>
    </location>
</feature>
<evidence type="ECO:0000256" key="2">
    <source>
        <dbReference type="ARBA" id="ARBA00011043"/>
    </source>
</evidence>
<evidence type="ECO:0000256" key="1">
    <source>
        <dbReference type="ARBA" id="ARBA00004173"/>
    </source>
</evidence>
<dbReference type="InterPro" id="IPR006073">
    <property type="entry name" value="GTP-bd"/>
</dbReference>
<dbReference type="GO" id="GO:0030488">
    <property type="term" value="P:tRNA methylation"/>
    <property type="evidence" value="ECO:0007669"/>
    <property type="project" value="TreeGrafter"/>
</dbReference>
<comment type="caution">
    <text evidence="10">The sequence shown here is derived from an EMBL/GenBank/DDBJ whole genome shotgun (WGS) entry which is preliminary data.</text>
</comment>
<dbReference type="FunFam" id="3.30.1360.120:FF:000007">
    <property type="entry name" value="tRNA modification GTPase GTPBP3, mitochondrial"/>
    <property type="match status" value="1"/>
</dbReference>
<name>R4XG15_TAPDE</name>
<dbReference type="InterPro" id="IPR005225">
    <property type="entry name" value="Small_GTP-bd"/>
</dbReference>